<evidence type="ECO:0000313" key="4">
    <source>
        <dbReference type="Proteomes" id="UP000006671"/>
    </source>
</evidence>
<protein>
    <submittedName>
        <fullName evidence="3">Predicted protein</fullName>
    </submittedName>
</protein>
<dbReference type="PANTHER" id="PTHR46128:SF211">
    <property type="entry name" value="PENTACOTRIPEPTIDE-REPEAT REGION OF PRORP DOMAIN-CONTAINING PROTEIN"/>
    <property type="match status" value="1"/>
</dbReference>
<dbReference type="EMBL" id="GG738849">
    <property type="protein sequence ID" value="EFC49107.1"/>
    <property type="molecule type" value="Genomic_DNA"/>
</dbReference>
<feature type="repeat" description="PPR" evidence="2">
    <location>
        <begin position="302"/>
        <end position="336"/>
    </location>
</feature>
<dbReference type="Proteomes" id="UP000006671">
    <property type="component" value="Unassembled WGS sequence"/>
</dbReference>
<dbReference type="GeneID" id="8849963"/>
<gene>
    <name evidence="3" type="ORF">NAEGRDRAFT_63090</name>
</gene>
<proteinExistence type="inferred from homology"/>
<dbReference type="Gene3D" id="1.25.40.10">
    <property type="entry name" value="Tetratricopeptide repeat domain"/>
    <property type="match status" value="2"/>
</dbReference>
<dbReference type="OMA" id="IDAYCRV"/>
<dbReference type="InParanoid" id="D2V2R4"/>
<organism evidence="4">
    <name type="scientific">Naegleria gruberi</name>
    <name type="common">Amoeba</name>
    <dbReference type="NCBI Taxonomy" id="5762"/>
    <lineage>
        <taxon>Eukaryota</taxon>
        <taxon>Discoba</taxon>
        <taxon>Heterolobosea</taxon>
        <taxon>Tetramitia</taxon>
        <taxon>Eutetramitia</taxon>
        <taxon>Vahlkampfiidae</taxon>
        <taxon>Naegleria</taxon>
    </lineage>
</organism>
<dbReference type="Pfam" id="PF01535">
    <property type="entry name" value="PPR"/>
    <property type="match status" value="1"/>
</dbReference>
<dbReference type="InterPro" id="IPR011990">
    <property type="entry name" value="TPR-like_helical_dom_sf"/>
</dbReference>
<sequence length="466" mass="54472">MFRDAKKEAIFVNDISNNIGPDVLAFDVHLFNMFMDIYLRLRATEQIWEMERFMEKNGINPNLTTLIFLTDASRVDNQVDKAIQYYRKAITQWNDCIELDTSYWNHFLSALALIGTDNMSRDATNSMTTPLQENELLSKYFSIMIDSGYEPDEDTFRFVIHGSRNINVMMETLDLMENEYGLFYLKCYDSISLFLSGSYYNPQAAKALFHRLLLNRGKFKDYRSSSAFFLDNSSAKVVGSLDNVAPTENALEFKHGLNLELTSIYQHLIRSFIPPNYTYEVDIDTMLTIYDYAVTKEKLKPTSMMMEDLIDAYCRVGNMKEAWVILSRMRSLNLFKINNIKIHWKLLMAYRHQQDVKGASTVMKDALEKRLAITEGLIKLYFESCRTSDEMTPLVVFCALIDRKFVDITQQKYLIPMVRDVFQNVKKKFGVVHKQQINDIDSEEYGEFAKFQKITSMLHERYVKFH</sequence>
<dbReference type="InterPro" id="IPR002885">
    <property type="entry name" value="PPR_rpt"/>
</dbReference>
<dbReference type="SUPFAM" id="SSF48452">
    <property type="entry name" value="TPR-like"/>
    <property type="match status" value="1"/>
</dbReference>
<accession>D2V2R4</accession>
<keyword evidence="4" id="KW-1185">Reference proteome</keyword>
<dbReference type="KEGG" id="ngr:NAEGRDRAFT_63090"/>
<dbReference type="AlphaFoldDB" id="D2V2R4"/>
<feature type="repeat" description="PPR" evidence="2">
    <location>
        <begin position="27"/>
        <end position="61"/>
    </location>
</feature>
<dbReference type="InterPro" id="IPR050872">
    <property type="entry name" value="PPR_P_subfamily"/>
</dbReference>
<evidence type="ECO:0000256" key="2">
    <source>
        <dbReference type="PROSITE-ProRule" id="PRU00708"/>
    </source>
</evidence>
<evidence type="ECO:0000256" key="1">
    <source>
        <dbReference type="ARBA" id="ARBA00007626"/>
    </source>
</evidence>
<dbReference type="VEuPathDB" id="AmoebaDB:NAEGRDRAFT_63090"/>
<reference evidence="3 4" key="1">
    <citation type="journal article" date="2010" name="Cell">
        <title>The genome of Naegleria gruberi illuminates early eukaryotic versatility.</title>
        <authorList>
            <person name="Fritz-Laylin L.K."/>
            <person name="Prochnik S.E."/>
            <person name="Ginger M.L."/>
            <person name="Dacks J.B."/>
            <person name="Carpenter M.L."/>
            <person name="Field M.C."/>
            <person name="Kuo A."/>
            <person name="Paredez A."/>
            <person name="Chapman J."/>
            <person name="Pham J."/>
            <person name="Shu S."/>
            <person name="Neupane R."/>
            <person name="Cipriano M."/>
            <person name="Mancuso J."/>
            <person name="Tu H."/>
            <person name="Salamov A."/>
            <person name="Lindquist E."/>
            <person name="Shapiro H."/>
            <person name="Lucas S."/>
            <person name="Grigoriev I.V."/>
            <person name="Cande W.Z."/>
            <person name="Fulton C."/>
            <person name="Rokhsar D.S."/>
            <person name="Dawson S.C."/>
        </authorList>
    </citation>
    <scope>NUCLEOTIDE SEQUENCE [LARGE SCALE GENOMIC DNA]</scope>
    <source>
        <strain evidence="3 4">NEG-M</strain>
    </source>
</reference>
<dbReference type="PROSITE" id="PS51375">
    <property type="entry name" value="PPR"/>
    <property type="match status" value="2"/>
</dbReference>
<dbReference type="RefSeq" id="XP_002681851.1">
    <property type="nucleotide sequence ID" value="XM_002681805.1"/>
</dbReference>
<dbReference type="NCBIfam" id="TIGR00756">
    <property type="entry name" value="PPR"/>
    <property type="match status" value="1"/>
</dbReference>
<evidence type="ECO:0000313" key="3">
    <source>
        <dbReference type="EMBL" id="EFC49107.1"/>
    </source>
</evidence>
<comment type="similarity">
    <text evidence="1">Belongs to the PPR family. P subfamily.</text>
</comment>
<name>D2V2R4_NAEGR</name>
<dbReference type="OrthoDB" id="185373at2759"/>
<dbReference type="PANTHER" id="PTHR46128">
    <property type="entry name" value="MITOCHONDRIAL GROUP I INTRON SPLICING FACTOR CCM1"/>
    <property type="match status" value="1"/>
</dbReference>